<evidence type="ECO:0000256" key="1">
    <source>
        <dbReference type="SAM" id="SignalP"/>
    </source>
</evidence>
<comment type="caution">
    <text evidence="2">The sequence shown here is derived from an EMBL/GenBank/DDBJ whole genome shotgun (WGS) entry which is preliminary data.</text>
</comment>
<evidence type="ECO:0000313" key="2">
    <source>
        <dbReference type="EMBL" id="KAF9527283.1"/>
    </source>
</evidence>
<protein>
    <submittedName>
        <fullName evidence="2">Uncharacterized protein</fullName>
    </submittedName>
</protein>
<dbReference type="AlphaFoldDB" id="A0A9P6JNZ0"/>
<feature type="chain" id="PRO_5040401042" evidence="1">
    <location>
        <begin position="19"/>
        <end position="233"/>
    </location>
</feature>
<dbReference type="OrthoDB" id="2310204at2759"/>
<name>A0A9P6JNZ0_9AGAR</name>
<sequence length="233" mass="24520">MKLSLLASIIAIASSVSAAPLAENVVDLGGRAIVDFYDPRSRGGSLLDQSAGLGEPLNVIISGKSSPEVLTKDGFNDFAEAIGFSEECFGIHKGDPQLSDLGDGHGPLGEMEVLRENFGNPVFGTCFETLEGGNHLRVWQQNGPDANSGALFLAVSQEEDLGESHTISPDGYNVGRDKFVAAAVGTHRYLFTTYTTTAEKVPGLLNPGTDGINHGISQDGVVILLTVTVKSIF</sequence>
<feature type="signal peptide" evidence="1">
    <location>
        <begin position="1"/>
        <end position="18"/>
    </location>
</feature>
<reference evidence="2" key="1">
    <citation type="submission" date="2020-11" db="EMBL/GenBank/DDBJ databases">
        <authorList>
            <consortium name="DOE Joint Genome Institute"/>
            <person name="Ahrendt S."/>
            <person name="Riley R."/>
            <person name="Andreopoulos W."/>
            <person name="Labutti K."/>
            <person name="Pangilinan J."/>
            <person name="Ruiz-Duenas F.J."/>
            <person name="Barrasa J.M."/>
            <person name="Sanchez-Garcia M."/>
            <person name="Camarero S."/>
            <person name="Miyauchi S."/>
            <person name="Serrano A."/>
            <person name="Linde D."/>
            <person name="Babiker R."/>
            <person name="Drula E."/>
            <person name="Ayuso-Fernandez I."/>
            <person name="Pacheco R."/>
            <person name="Padilla G."/>
            <person name="Ferreira P."/>
            <person name="Barriuso J."/>
            <person name="Kellner H."/>
            <person name="Castanera R."/>
            <person name="Alfaro M."/>
            <person name="Ramirez L."/>
            <person name="Pisabarro A.G."/>
            <person name="Kuo A."/>
            <person name="Tritt A."/>
            <person name="Lipzen A."/>
            <person name="He G."/>
            <person name="Yan M."/>
            <person name="Ng V."/>
            <person name="Cullen D."/>
            <person name="Martin F."/>
            <person name="Rosso M.-N."/>
            <person name="Henrissat B."/>
            <person name="Hibbett D."/>
            <person name="Martinez A.T."/>
            <person name="Grigoriev I.V."/>
        </authorList>
    </citation>
    <scope>NUCLEOTIDE SEQUENCE</scope>
    <source>
        <strain evidence="2">CBS 506.95</strain>
    </source>
</reference>
<accession>A0A9P6JNZ0</accession>
<keyword evidence="1" id="KW-0732">Signal</keyword>
<proteinExistence type="predicted"/>
<keyword evidence="3" id="KW-1185">Reference proteome</keyword>
<evidence type="ECO:0000313" key="3">
    <source>
        <dbReference type="Proteomes" id="UP000807306"/>
    </source>
</evidence>
<organism evidence="2 3">
    <name type="scientific">Crepidotus variabilis</name>
    <dbReference type="NCBI Taxonomy" id="179855"/>
    <lineage>
        <taxon>Eukaryota</taxon>
        <taxon>Fungi</taxon>
        <taxon>Dikarya</taxon>
        <taxon>Basidiomycota</taxon>
        <taxon>Agaricomycotina</taxon>
        <taxon>Agaricomycetes</taxon>
        <taxon>Agaricomycetidae</taxon>
        <taxon>Agaricales</taxon>
        <taxon>Agaricineae</taxon>
        <taxon>Crepidotaceae</taxon>
        <taxon>Crepidotus</taxon>
    </lineage>
</organism>
<gene>
    <name evidence="2" type="ORF">CPB83DRAFT_815609</name>
</gene>
<dbReference type="Proteomes" id="UP000807306">
    <property type="component" value="Unassembled WGS sequence"/>
</dbReference>
<dbReference type="EMBL" id="MU157862">
    <property type="protein sequence ID" value="KAF9527283.1"/>
    <property type="molecule type" value="Genomic_DNA"/>
</dbReference>